<protein>
    <recommendedName>
        <fullName evidence="4">FRIGIDA-like protein</fullName>
    </recommendedName>
</protein>
<keyword evidence="3" id="KW-1185">Reference proteome</keyword>
<feature type="region of interest" description="Disordered" evidence="1">
    <location>
        <begin position="84"/>
        <end position="103"/>
    </location>
</feature>
<dbReference type="AlphaFoldDB" id="A0AAV2FY67"/>
<gene>
    <name evidence="2" type="ORF">LTRI10_LOCUS42878</name>
</gene>
<feature type="region of interest" description="Disordered" evidence="1">
    <location>
        <begin position="46"/>
        <end position="72"/>
    </location>
</feature>
<accession>A0AAV2FY67</accession>
<proteinExistence type="predicted"/>
<name>A0AAV2FY67_9ROSI</name>
<evidence type="ECO:0000313" key="3">
    <source>
        <dbReference type="Proteomes" id="UP001497516"/>
    </source>
</evidence>
<evidence type="ECO:0000256" key="1">
    <source>
        <dbReference type="SAM" id="MobiDB-lite"/>
    </source>
</evidence>
<sequence>MVTNLISSELIYRIQVRCAQAMEVLEKSIQAAEKRDEEWRLLMEKLKRPLTSPQRVKPPTTTAASSPPPPAMKIPAIIVSAAAEEKDQAATTMPPPAKDKAMKPANSDIITAEQPITANHHHRSNSGKHVARGTYSYCPAADRCG</sequence>
<evidence type="ECO:0000313" key="2">
    <source>
        <dbReference type="EMBL" id="CAL1402912.1"/>
    </source>
</evidence>
<dbReference type="Proteomes" id="UP001497516">
    <property type="component" value="Chromosome 7"/>
</dbReference>
<evidence type="ECO:0008006" key="4">
    <source>
        <dbReference type="Google" id="ProtNLM"/>
    </source>
</evidence>
<reference evidence="2 3" key="1">
    <citation type="submission" date="2024-04" db="EMBL/GenBank/DDBJ databases">
        <authorList>
            <person name="Fracassetti M."/>
        </authorList>
    </citation>
    <scope>NUCLEOTIDE SEQUENCE [LARGE SCALE GENOMIC DNA]</scope>
</reference>
<organism evidence="2 3">
    <name type="scientific">Linum trigynum</name>
    <dbReference type="NCBI Taxonomy" id="586398"/>
    <lineage>
        <taxon>Eukaryota</taxon>
        <taxon>Viridiplantae</taxon>
        <taxon>Streptophyta</taxon>
        <taxon>Embryophyta</taxon>
        <taxon>Tracheophyta</taxon>
        <taxon>Spermatophyta</taxon>
        <taxon>Magnoliopsida</taxon>
        <taxon>eudicotyledons</taxon>
        <taxon>Gunneridae</taxon>
        <taxon>Pentapetalae</taxon>
        <taxon>rosids</taxon>
        <taxon>fabids</taxon>
        <taxon>Malpighiales</taxon>
        <taxon>Linaceae</taxon>
        <taxon>Linum</taxon>
    </lineage>
</organism>
<dbReference type="EMBL" id="OZ034820">
    <property type="protein sequence ID" value="CAL1402912.1"/>
    <property type="molecule type" value="Genomic_DNA"/>
</dbReference>